<dbReference type="InterPro" id="IPR007627">
    <property type="entry name" value="RNA_pol_sigma70_r2"/>
</dbReference>
<dbReference type="NCBIfam" id="TIGR02985">
    <property type="entry name" value="Sig70_bacteroi1"/>
    <property type="match status" value="1"/>
</dbReference>
<dbReference type="GO" id="GO:0006352">
    <property type="term" value="P:DNA-templated transcription initiation"/>
    <property type="evidence" value="ECO:0007669"/>
    <property type="project" value="InterPro"/>
</dbReference>
<evidence type="ECO:0000256" key="2">
    <source>
        <dbReference type="ARBA" id="ARBA00023015"/>
    </source>
</evidence>
<dbReference type="InterPro" id="IPR013325">
    <property type="entry name" value="RNA_pol_sigma_r2"/>
</dbReference>
<dbReference type="SUPFAM" id="SSF88946">
    <property type="entry name" value="Sigma2 domain of RNA polymerase sigma factors"/>
    <property type="match status" value="1"/>
</dbReference>
<keyword evidence="4" id="KW-0804">Transcription</keyword>
<evidence type="ECO:0000313" key="8">
    <source>
        <dbReference type="Proteomes" id="UP000033121"/>
    </source>
</evidence>
<reference evidence="7 8" key="1">
    <citation type="submission" date="2015-04" db="EMBL/GenBank/DDBJ databases">
        <title>Whole genome shotgun sequence of Flavihumibacter petaseus NBRC 106054.</title>
        <authorList>
            <person name="Miyazawa S."/>
            <person name="Hosoyama A."/>
            <person name="Hashimoto M."/>
            <person name="Noguchi M."/>
            <person name="Tsuchikane K."/>
            <person name="Ohji S."/>
            <person name="Yamazoe A."/>
            <person name="Ichikawa N."/>
            <person name="Kimura A."/>
            <person name="Fujita N."/>
        </authorList>
    </citation>
    <scope>NUCLEOTIDE SEQUENCE [LARGE SCALE GENOMIC DNA]</scope>
    <source>
        <strain evidence="7 8">NBRC 106054</strain>
    </source>
</reference>
<comment type="similarity">
    <text evidence="1">Belongs to the sigma-70 factor family. ECF subfamily.</text>
</comment>
<evidence type="ECO:0000256" key="1">
    <source>
        <dbReference type="ARBA" id="ARBA00010641"/>
    </source>
</evidence>
<dbReference type="Pfam" id="PF08281">
    <property type="entry name" value="Sigma70_r4_2"/>
    <property type="match status" value="1"/>
</dbReference>
<evidence type="ECO:0000313" key="7">
    <source>
        <dbReference type="EMBL" id="GAO43012.1"/>
    </source>
</evidence>
<dbReference type="InterPro" id="IPR013324">
    <property type="entry name" value="RNA_pol_sigma_r3/r4-like"/>
</dbReference>
<gene>
    <name evidence="7" type="ORF">FPE01S_02_01170</name>
</gene>
<name>A0A0E9MZ49_9BACT</name>
<dbReference type="Gene3D" id="1.10.10.10">
    <property type="entry name" value="Winged helix-like DNA-binding domain superfamily/Winged helix DNA-binding domain"/>
    <property type="match status" value="1"/>
</dbReference>
<protein>
    <submittedName>
        <fullName evidence="7">Putative RNA polymerase ECF-type sigma factor</fullName>
    </submittedName>
</protein>
<dbReference type="InterPro" id="IPR013249">
    <property type="entry name" value="RNA_pol_sigma70_r4_t2"/>
</dbReference>
<evidence type="ECO:0000256" key="4">
    <source>
        <dbReference type="ARBA" id="ARBA00023163"/>
    </source>
</evidence>
<evidence type="ECO:0000259" key="5">
    <source>
        <dbReference type="Pfam" id="PF04542"/>
    </source>
</evidence>
<proteinExistence type="inferred from homology"/>
<evidence type="ECO:0000259" key="6">
    <source>
        <dbReference type="Pfam" id="PF08281"/>
    </source>
</evidence>
<dbReference type="EMBL" id="BBWV01000002">
    <property type="protein sequence ID" value="GAO43012.1"/>
    <property type="molecule type" value="Genomic_DNA"/>
</dbReference>
<dbReference type="STRING" id="1220578.FPE01S_02_01170"/>
<keyword evidence="8" id="KW-1185">Reference proteome</keyword>
<dbReference type="GO" id="GO:0016987">
    <property type="term" value="F:sigma factor activity"/>
    <property type="evidence" value="ECO:0007669"/>
    <property type="project" value="UniProtKB-KW"/>
</dbReference>
<organism evidence="7 8">
    <name type="scientific">Flavihumibacter petaseus NBRC 106054</name>
    <dbReference type="NCBI Taxonomy" id="1220578"/>
    <lineage>
        <taxon>Bacteria</taxon>
        <taxon>Pseudomonadati</taxon>
        <taxon>Bacteroidota</taxon>
        <taxon>Chitinophagia</taxon>
        <taxon>Chitinophagales</taxon>
        <taxon>Chitinophagaceae</taxon>
        <taxon>Flavihumibacter</taxon>
    </lineage>
</organism>
<keyword evidence="3" id="KW-0731">Sigma factor</keyword>
<dbReference type="InterPro" id="IPR039425">
    <property type="entry name" value="RNA_pol_sigma-70-like"/>
</dbReference>
<dbReference type="Proteomes" id="UP000033121">
    <property type="component" value="Unassembled WGS sequence"/>
</dbReference>
<dbReference type="NCBIfam" id="TIGR02937">
    <property type="entry name" value="sigma70-ECF"/>
    <property type="match status" value="1"/>
</dbReference>
<dbReference type="PANTHER" id="PTHR43133:SF46">
    <property type="entry name" value="RNA POLYMERASE SIGMA-70 FACTOR ECF SUBFAMILY"/>
    <property type="match status" value="1"/>
</dbReference>
<feature type="domain" description="RNA polymerase sigma factor 70 region 4 type 2" evidence="6">
    <location>
        <begin position="119"/>
        <end position="170"/>
    </location>
</feature>
<dbReference type="InterPro" id="IPR014284">
    <property type="entry name" value="RNA_pol_sigma-70_dom"/>
</dbReference>
<sequence>MPPEAELRRWLHAASEGDQNAFTIILRHYWVKVYTQAITYLKSAELAQEVTQDVFMKIWAGRDRLPGIENFSGYLFIVARNELISALRKKKDSTTGFTDNLEETLLRPDKQLQYKEFHQRILGLIDKLPPVRKKVFTMSRLEGKSYEEIALELDISRNGVKDHIVRALNFLRSNLVLHEEKLLVLIAATQILFQ</sequence>
<dbReference type="PANTHER" id="PTHR43133">
    <property type="entry name" value="RNA POLYMERASE ECF-TYPE SIGMA FACTO"/>
    <property type="match status" value="1"/>
</dbReference>
<dbReference type="CDD" id="cd06171">
    <property type="entry name" value="Sigma70_r4"/>
    <property type="match status" value="1"/>
</dbReference>
<dbReference type="InterPro" id="IPR036388">
    <property type="entry name" value="WH-like_DNA-bd_sf"/>
</dbReference>
<keyword evidence="2" id="KW-0805">Transcription regulation</keyword>
<accession>A0A0E9MZ49</accession>
<dbReference type="Pfam" id="PF04542">
    <property type="entry name" value="Sigma70_r2"/>
    <property type="match status" value="1"/>
</dbReference>
<feature type="domain" description="RNA polymerase sigma-70 region 2" evidence="5">
    <location>
        <begin position="28"/>
        <end position="91"/>
    </location>
</feature>
<dbReference type="SUPFAM" id="SSF88659">
    <property type="entry name" value="Sigma3 and sigma4 domains of RNA polymerase sigma factors"/>
    <property type="match status" value="1"/>
</dbReference>
<comment type="caution">
    <text evidence="7">The sequence shown here is derived from an EMBL/GenBank/DDBJ whole genome shotgun (WGS) entry which is preliminary data.</text>
</comment>
<dbReference type="GO" id="GO:0003677">
    <property type="term" value="F:DNA binding"/>
    <property type="evidence" value="ECO:0007669"/>
    <property type="project" value="InterPro"/>
</dbReference>
<evidence type="ECO:0000256" key="3">
    <source>
        <dbReference type="ARBA" id="ARBA00023082"/>
    </source>
</evidence>
<dbReference type="AlphaFoldDB" id="A0A0E9MZ49"/>
<dbReference type="Gene3D" id="1.10.1740.10">
    <property type="match status" value="1"/>
</dbReference>
<dbReference type="InterPro" id="IPR014327">
    <property type="entry name" value="RNA_pol_sigma70_bacteroid"/>
</dbReference>